<dbReference type="AlphaFoldDB" id="A0A9P1EF61"/>
<dbReference type="Proteomes" id="UP001152484">
    <property type="component" value="Unassembled WGS sequence"/>
</dbReference>
<organism evidence="3 4">
    <name type="scientific">Cuscuta europaea</name>
    <name type="common">European dodder</name>
    <dbReference type="NCBI Taxonomy" id="41803"/>
    <lineage>
        <taxon>Eukaryota</taxon>
        <taxon>Viridiplantae</taxon>
        <taxon>Streptophyta</taxon>
        <taxon>Embryophyta</taxon>
        <taxon>Tracheophyta</taxon>
        <taxon>Spermatophyta</taxon>
        <taxon>Magnoliopsida</taxon>
        <taxon>eudicotyledons</taxon>
        <taxon>Gunneridae</taxon>
        <taxon>Pentapetalae</taxon>
        <taxon>asterids</taxon>
        <taxon>lamiids</taxon>
        <taxon>Solanales</taxon>
        <taxon>Convolvulaceae</taxon>
        <taxon>Cuscuteae</taxon>
        <taxon>Cuscuta</taxon>
        <taxon>Cuscuta subgen. Cuscuta</taxon>
    </lineage>
</organism>
<feature type="region of interest" description="Disordered" evidence="1">
    <location>
        <begin position="312"/>
        <end position="331"/>
    </location>
</feature>
<reference evidence="3" key="1">
    <citation type="submission" date="2022-07" db="EMBL/GenBank/DDBJ databases">
        <authorList>
            <person name="Macas J."/>
            <person name="Novak P."/>
            <person name="Neumann P."/>
        </authorList>
    </citation>
    <scope>NUCLEOTIDE SEQUENCE</scope>
</reference>
<feature type="compositionally biased region" description="Basic residues" evidence="1">
    <location>
        <begin position="173"/>
        <end position="182"/>
    </location>
</feature>
<accession>A0A9P1EF61</accession>
<dbReference type="PANTHER" id="PTHR47481">
    <property type="match status" value="1"/>
</dbReference>
<feature type="region of interest" description="Disordered" evidence="1">
    <location>
        <begin position="149"/>
        <end position="218"/>
    </location>
</feature>
<evidence type="ECO:0008006" key="5">
    <source>
        <dbReference type="Google" id="ProtNLM"/>
    </source>
</evidence>
<feature type="compositionally biased region" description="Gly residues" evidence="1">
    <location>
        <begin position="154"/>
        <end position="172"/>
    </location>
</feature>
<dbReference type="EMBL" id="CAMAPE010000041">
    <property type="protein sequence ID" value="CAH9102522.1"/>
    <property type="molecule type" value="Genomic_DNA"/>
</dbReference>
<sequence length="331" mass="35718">MFSWTVFSWLFATLGRNVLMEVYTLKYSQQVWERLQSRFMSACFARSIELKRLLSHVKKKESHTMDHYLLKIKIMTDSLAAINSPVSNRELIEYAVLGLGRGYESLINTISYISAADLETLRPLLQAQEQRDAFLQTQDTSPVHQAFAAAQGPAGRGGPRGGAPGRGPGGRGGRGRGRRGRGGRGYYQQYPPYQQLGGAPPAYGGHPGQPIIPPRGPTYTGGTGSVLSNISSGFGFTNPSRTCVTPICNAGFPSVENSYNSPAPRVICQLCFSPGHSALTCSRFTAQNTPALAALPTGETHDSVWYPDYGASAHMTPHEGQPNEGASSSGF</sequence>
<evidence type="ECO:0000313" key="3">
    <source>
        <dbReference type="EMBL" id="CAH9102522.1"/>
    </source>
</evidence>
<dbReference type="Pfam" id="PF14223">
    <property type="entry name" value="Retrotran_gag_2"/>
    <property type="match status" value="1"/>
</dbReference>
<evidence type="ECO:0000313" key="4">
    <source>
        <dbReference type="Proteomes" id="UP001152484"/>
    </source>
</evidence>
<keyword evidence="2" id="KW-0732">Signal</keyword>
<dbReference type="PANTHER" id="PTHR47481:SF42">
    <property type="entry name" value="RHO GTPASE-ACTIVATING PROTEIN GACK-LIKE"/>
    <property type="match status" value="1"/>
</dbReference>
<evidence type="ECO:0000256" key="2">
    <source>
        <dbReference type="SAM" id="SignalP"/>
    </source>
</evidence>
<dbReference type="OrthoDB" id="913062at2759"/>
<name>A0A9P1EF61_CUSEU</name>
<keyword evidence="4" id="KW-1185">Reference proteome</keyword>
<protein>
    <recommendedName>
        <fullName evidence="5">Retrotransposon gag domain-containing protein</fullName>
    </recommendedName>
</protein>
<proteinExistence type="predicted"/>
<gene>
    <name evidence="3" type="ORF">CEURO_LOCUS15803</name>
</gene>
<comment type="caution">
    <text evidence="3">The sequence shown here is derived from an EMBL/GenBank/DDBJ whole genome shotgun (WGS) entry which is preliminary data.</text>
</comment>
<feature type="signal peptide" evidence="2">
    <location>
        <begin position="1"/>
        <end position="20"/>
    </location>
</feature>
<feature type="compositionally biased region" description="Low complexity" evidence="1">
    <location>
        <begin position="186"/>
        <end position="204"/>
    </location>
</feature>
<feature type="chain" id="PRO_5040219316" description="Retrotransposon gag domain-containing protein" evidence="2">
    <location>
        <begin position="21"/>
        <end position="331"/>
    </location>
</feature>
<evidence type="ECO:0000256" key="1">
    <source>
        <dbReference type="SAM" id="MobiDB-lite"/>
    </source>
</evidence>